<dbReference type="AlphaFoldDB" id="A0A1Y0HIQ0"/>
<organism evidence="2 3">
    <name type="scientific">Sulfurospirillum diekertiae</name>
    <dbReference type="NCBI Taxonomy" id="1854492"/>
    <lineage>
        <taxon>Bacteria</taxon>
        <taxon>Pseudomonadati</taxon>
        <taxon>Campylobacterota</taxon>
        <taxon>Epsilonproteobacteria</taxon>
        <taxon>Campylobacterales</taxon>
        <taxon>Sulfurospirillaceae</taxon>
        <taxon>Sulfurospirillum</taxon>
    </lineage>
</organism>
<keyword evidence="3" id="KW-1185">Reference proteome</keyword>
<evidence type="ECO:0000313" key="2">
    <source>
        <dbReference type="EMBL" id="ARU47971.1"/>
    </source>
</evidence>
<gene>
    <name evidence="2" type="ORF">Sdiek1_0804</name>
</gene>
<dbReference type="Proteomes" id="UP000196005">
    <property type="component" value="Chromosome"/>
</dbReference>
<evidence type="ECO:0000313" key="3">
    <source>
        <dbReference type="Proteomes" id="UP000196005"/>
    </source>
</evidence>
<dbReference type="EMBL" id="CP021416">
    <property type="protein sequence ID" value="ARU47971.1"/>
    <property type="molecule type" value="Genomic_DNA"/>
</dbReference>
<dbReference type="Pfam" id="PF07883">
    <property type="entry name" value="Cupin_2"/>
    <property type="match status" value="1"/>
</dbReference>
<sequence length="112" mass="12535">MALVEQAFITPKNHVDFKAHPIINNQKDELLDCAIAFISPNGGGPNPDHIHVHDHFFTVIKGEIEIHSDNNRILLKEGMSYRVNGQSMHSVWNKGDIEAQVLGISLLQKNCI</sequence>
<evidence type="ECO:0000259" key="1">
    <source>
        <dbReference type="Pfam" id="PF07883"/>
    </source>
</evidence>
<dbReference type="CDD" id="cd02209">
    <property type="entry name" value="cupin_XRE_C"/>
    <property type="match status" value="1"/>
</dbReference>
<name>A0A1Y0HIQ0_9BACT</name>
<dbReference type="RefSeq" id="WP_161491980.1">
    <property type="nucleotide sequence ID" value="NZ_CP021416.1"/>
</dbReference>
<dbReference type="KEGG" id="suls:Sdiek1_0804"/>
<reference evidence="3" key="1">
    <citation type="submission" date="2017-05" db="EMBL/GenBank/DDBJ databases">
        <title>Dechlorination kinetics govern the competition between two new strains of the genus Sulfurospirillum.</title>
        <authorList>
            <person name="Buttet G.F."/>
            <person name="Murray A.M."/>
            <person name="Goris T."/>
            <person name="Burion M."/>
            <person name="Lin B."/>
            <person name="Rolle M."/>
            <person name="Maillard J."/>
        </authorList>
    </citation>
    <scope>NUCLEOTIDE SEQUENCE [LARGE SCALE GENOMIC DNA]</scope>
    <source>
        <strain evidence="3">SL2-1</strain>
    </source>
</reference>
<dbReference type="SUPFAM" id="SSF51182">
    <property type="entry name" value="RmlC-like cupins"/>
    <property type="match status" value="1"/>
</dbReference>
<accession>A0A1Y0HIQ0</accession>
<proteinExistence type="predicted"/>
<dbReference type="InterPro" id="IPR014710">
    <property type="entry name" value="RmlC-like_jellyroll"/>
</dbReference>
<dbReference type="InterPro" id="IPR011051">
    <property type="entry name" value="RmlC_Cupin_sf"/>
</dbReference>
<feature type="domain" description="Cupin type-2" evidence="1">
    <location>
        <begin position="42"/>
        <end position="102"/>
    </location>
</feature>
<dbReference type="InterPro" id="IPR013096">
    <property type="entry name" value="Cupin_2"/>
</dbReference>
<protein>
    <recommendedName>
        <fullName evidence="1">Cupin type-2 domain-containing protein</fullName>
    </recommendedName>
</protein>
<dbReference type="Gene3D" id="2.60.120.10">
    <property type="entry name" value="Jelly Rolls"/>
    <property type="match status" value="1"/>
</dbReference>